<dbReference type="CDD" id="cd01672">
    <property type="entry name" value="TMPK"/>
    <property type="match status" value="1"/>
</dbReference>
<name>A0A0A5G2Z9_9BACI</name>
<dbReference type="PROSITE" id="PS01331">
    <property type="entry name" value="THYMIDYLATE_KINASE"/>
    <property type="match status" value="1"/>
</dbReference>
<comment type="catalytic activity">
    <reaction evidence="9 10">
        <text>dTMP + ATP = dTDP + ADP</text>
        <dbReference type="Rhea" id="RHEA:13517"/>
        <dbReference type="ChEBI" id="CHEBI:30616"/>
        <dbReference type="ChEBI" id="CHEBI:58369"/>
        <dbReference type="ChEBI" id="CHEBI:63528"/>
        <dbReference type="ChEBI" id="CHEBI:456216"/>
        <dbReference type="EC" id="2.7.4.9"/>
    </reaction>
</comment>
<evidence type="ECO:0000256" key="8">
    <source>
        <dbReference type="ARBA" id="ARBA00022840"/>
    </source>
</evidence>
<dbReference type="EMBL" id="AVPG01000022">
    <property type="protein sequence ID" value="KGX85455.1"/>
    <property type="molecule type" value="Genomic_DNA"/>
</dbReference>
<dbReference type="GO" id="GO:0006233">
    <property type="term" value="P:dTDP biosynthetic process"/>
    <property type="evidence" value="ECO:0007669"/>
    <property type="project" value="InterPro"/>
</dbReference>
<comment type="caution">
    <text evidence="10">Lacks conserved residue(s) required for the propagation of feature annotation.</text>
</comment>
<dbReference type="EC" id="2.7.4.9" evidence="2 10"/>
<evidence type="ECO:0000256" key="2">
    <source>
        <dbReference type="ARBA" id="ARBA00012980"/>
    </source>
</evidence>
<dbReference type="RefSeq" id="WP_036835400.1">
    <property type="nucleotide sequence ID" value="NZ_AVPG01000022.1"/>
</dbReference>
<dbReference type="GO" id="GO:0006235">
    <property type="term" value="P:dTTP biosynthetic process"/>
    <property type="evidence" value="ECO:0007669"/>
    <property type="project" value="UniProtKB-UniRule"/>
</dbReference>
<keyword evidence="13" id="KW-1185">Reference proteome</keyword>
<dbReference type="GO" id="GO:0005829">
    <property type="term" value="C:cytosol"/>
    <property type="evidence" value="ECO:0007669"/>
    <property type="project" value="TreeGrafter"/>
</dbReference>
<dbReference type="GO" id="GO:0004798">
    <property type="term" value="F:dTMP kinase activity"/>
    <property type="evidence" value="ECO:0007669"/>
    <property type="project" value="UniProtKB-UniRule"/>
</dbReference>
<dbReference type="InterPro" id="IPR039430">
    <property type="entry name" value="Thymidylate_kin-like_dom"/>
</dbReference>
<sequence length="205" mass="23875">MKKLFIVFEGIDGSGTSTQSKLLRDYLTERGQSAVLTAEPTNGPIGHLLREGLKERVIFSKDEKRFDQQMAYLFAADRHDHLYNHVDGVYKLLGEGKHVVCTRYSLSSLAYQSDEEGYEFVYDLNKRFPNPDLVIYIDNPVETSIDRLQKRTVQDVYENKEKLLSVKERYNKIFKTYDGKLLIVKGDQNPQQIHLEIVKYFESHF</sequence>
<evidence type="ECO:0000313" key="12">
    <source>
        <dbReference type="EMBL" id="KGX85455.1"/>
    </source>
</evidence>
<dbReference type="Proteomes" id="UP000030401">
    <property type="component" value="Unassembled WGS sequence"/>
</dbReference>
<evidence type="ECO:0000256" key="6">
    <source>
        <dbReference type="ARBA" id="ARBA00022741"/>
    </source>
</evidence>
<evidence type="ECO:0000259" key="11">
    <source>
        <dbReference type="Pfam" id="PF02223"/>
    </source>
</evidence>
<evidence type="ECO:0000256" key="7">
    <source>
        <dbReference type="ARBA" id="ARBA00022777"/>
    </source>
</evidence>
<dbReference type="AlphaFoldDB" id="A0A0A5G2Z9"/>
<comment type="similarity">
    <text evidence="1 10">Belongs to the thymidylate kinase family.</text>
</comment>
<dbReference type="STRING" id="1385512.N784_08845"/>
<evidence type="ECO:0000256" key="1">
    <source>
        <dbReference type="ARBA" id="ARBA00009776"/>
    </source>
</evidence>
<dbReference type="InterPro" id="IPR018094">
    <property type="entry name" value="Thymidylate_kinase"/>
</dbReference>
<keyword evidence="5 10" id="KW-0545">Nucleotide biosynthesis</keyword>
<evidence type="ECO:0000313" key="13">
    <source>
        <dbReference type="Proteomes" id="UP000030401"/>
    </source>
</evidence>
<proteinExistence type="inferred from homology"/>
<dbReference type="eggNOG" id="COG0125">
    <property type="taxonomic scope" value="Bacteria"/>
</dbReference>
<dbReference type="NCBIfam" id="TIGR00041">
    <property type="entry name" value="DTMP_kinase"/>
    <property type="match status" value="1"/>
</dbReference>
<dbReference type="Gene3D" id="3.40.50.300">
    <property type="entry name" value="P-loop containing nucleotide triphosphate hydrolases"/>
    <property type="match status" value="1"/>
</dbReference>
<dbReference type="Pfam" id="PF02223">
    <property type="entry name" value="Thymidylate_kin"/>
    <property type="match status" value="1"/>
</dbReference>
<evidence type="ECO:0000256" key="3">
    <source>
        <dbReference type="ARBA" id="ARBA00017144"/>
    </source>
</evidence>
<keyword evidence="4 10" id="KW-0808">Transferase</keyword>
<dbReference type="PANTHER" id="PTHR10344">
    <property type="entry name" value="THYMIDYLATE KINASE"/>
    <property type="match status" value="1"/>
</dbReference>
<comment type="caution">
    <text evidence="12">The sequence shown here is derived from an EMBL/GenBank/DDBJ whole genome shotgun (WGS) entry which is preliminary data.</text>
</comment>
<evidence type="ECO:0000256" key="5">
    <source>
        <dbReference type="ARBA" id="ARBA00022727"/>
    </source>
</evidence>
<evidence type="ECO:0000256" key="10">
    <source>
        <dbReference type="HAMAP-Rule" id="MF_00165"/>
    </source>
</evidence>
<gene>
    <name evidence="10" type="primary">tmk</name>
    <name evidence="12" type="ORF">N784_08845</name>
</gene>
<dbReference type="InterPro" id="IPR027417">
    <property type="entry name" value="P-loop_NTPase"/>
</dbReference>
<evidence type="ECO:0000256" key="4">
    <source>
        <dbReference type="ARBA" id="ARBA00022679"/>
    </source>
</evidence>
<dbReference type="PANTHER" id="PTHR10344:SF4">
    <property type="entry name" value="UMP-CMP KINASE 2, MITOCHONDRIAL"/>
    <property type="match status" value="1"/>
</dbReference>
<reference evidence="12 13" key="1">
    <citation type="submission" date="2013-08" db="EMBL/GenBank/DDBJ databases">
        <authorList>
            <person name="Huang J."/>
            <person name="Wang G."/>
        </authorList>
    </citation>
    <scope>NUCLEOTIDE SEQUENCE [LARGE SCALE GENOMIC DNA]</scope>
    <source>
        <strain evidence="12 13">JSM 072002</strain>
    </source>
</reference>
<dbReference type="OrthoDB" id="9774907at2"/>
<dbReference type="InterPro" id="IPR018095">
    <property type="entry name" value="Thymidylate_kin_CS"/>
</dbReference>
<organism evidence="12 13">
    <name type="scientific">Pontibacillus litoralis JSM 072002</name>
    <dbReference type="NCBI Taxonomy" id="1385512"/>
    <lineage>
        <taxon>Bacteria</taxon>
        <taxon>Bacillati</taxon>
        <taxon>Bacillota</taxon>
        <taxon>Bacilli</taxon>
        <taxon>Bacillales</taxon>
        <taxon>Bacillaceae</taxon>
        <taxon>Pontibacillus</taxon>
    </lineage>
</organism>
<accession>A0A0A5G2Z9</accession>
<keyword evidence="8 10" id="KW-0067">ATP-binding</keyword>
<protein>
    <recommendedName>
        <fullName evidence="3 10">Thymidylate kinase</fullName>
        <ecNumber evidence="2 10">2.7.4.9</ecNumber>
    </recommendedName>
    <alternativeName>
        <fullName evidence="10">dTMP kinase</fullName>
    </alternativeName>
</protein>
<keyword evidence="6 10" id="KW-0547">Nucleotide-binding</keyword>
<dbReference type="SUPFAM" id="SSF52540">
    <property type="entry name" value="P-loop containing nucleoside triphosphate hydrolases"/>
    <property type="match status" value="1"/>
</dbReference>
<comment type="function">
    <text evidence="10">Phosphorylation of dTMP to form dTDP in both de novo and salvage pathways of dTTP synthesis.</text>
</comment>
<dbReference type="GO" id="GO:0005524">
    <property type="term" value="F:ATP binding"/>
    <property type="evidence" value="ECO:0007669"/>
    <property type="project" value="UniProtKB-UniRule"/>
</dbReference>
<evidence type="ECO:0000256" key="9">
    <source>
        <dbReference type="ARBA" id="ARBA00048743"/>
    </source>
</evidence>
<feature type="domain" description="Thymidylate kinase-like" evidence="11">
    <location>
        <begin position="8"/>
        <end position="197"/>
    </location>
</feature>
<keyword evidence="7 10" id="KW-0418">Kinase</keyword>
<dbReference type="GO" id="GO:0006227">
    <property type="term" value="P:dUDP biosynthetic process"/>
    <property type="evidence" value="ECO:0007669"/>
    <property type="project" value="TreeGrafter"/>
</dbReference>
<dbReference type="HAMAP" id="MF_00165">
    <property type="entry name" value="Thymidylate_kinase"/>
    <property type="match status" value="1"/>
</dbReference>